<dbReference type="GO" id="GO:0051537">
    <property type="term" value="F:2 iron, 2 sulfur cluster binding"/>
    <property type="evidence" value="ECO:0007669"/>
    <property type="project" value="UniProtKB-KW"/>
</dbReference>
<accession>A0A318PKM8</accession>
<reference evidence="11 12" key="1">
    <citation type="submission" date="2017-07" db="EMBL/GenBank/DDBJ databases">
        <title>A draft genome sequence of Komagataeibacter xylinus LMG 1515.</title>
        <authorList>
            <person name="Skraban J."/>
            <person name="Cleenwerck I."/>
            <person name="Vandamme P."/>
            <person name="Trcek J."/>
        </authorList>
    </citation>
    <scope>NUCLEOTIDE SEQUENCE [LARGE SCALE GENOMIC DNA]</scope>
    <source>
        <strain evidence="11 12">LMG 1515</strain>
    </source>
</reference>
<evidence type="ECO:0000256" key="9">
    <source>
        <dbReference type="ARBA" id="ARBA00023136"/>
    </source>
</evidence>
<dbReference type="STRING" id="1220579.GCA_001571345_01562"/>
<comment type="subcellular location">
    <subcellularLocation>
        <location evidence="1">Membrane</location>
    </subcellularLocation>
</comment>
<sequence>MKQAPSGSRALCTVSAALEAPQRVMCAGRAVVVWMVEGDRPAVIDDRCPHGNARLSDGYVLYGRIVCPLHMWTFGADGHAQAPGGRMEAAGPMPQAYESWISEDEVWARVDG</sequence>
<proteinExistence type="predicted"/>
<evidence type="ECO:0000256" key="5">
    <source>
        <dbReference type="ARBA" id="ARBA00022989"/>
    </source>
</evidence>
<evidence type="ECO:0000256" key="4">
    <source>
        <dbReference type="ARBA" id="ARBA00022723"/>
    </source>
</evidence>
<gene>
    <name evidence="11" type="ORF">CFR75_04720</name>
</gene>
<keyword evidence="5" id="KW-1133">Transmembrane helix</keyword>
<dbReference type="InterPro" id="IPR050584">
    <property type="entry name" value="Cholesterol_7-desaturase"/>
</dbReference>
<evidence type="ECO:0000313" key="12">
    <source>
        <dbReference type="Proteomes" id="UP000248257"/>
    </source>
</evidence>
<dbReference type="Proteomes" id="UP000248257">
    <property type="component" value="Unassembled WGS sequence"/>
</dbReference>
<dbReference type="OrthoDB" id="9800776at2"/>
<evidence type="ECO:0000256" key="2">
    <source>
        <dbReference type="ARBA" id="ARBA00022692"/>
    </source>
</evidence>
<protein>
    <submittedName>
        <fullName evidence="11">(2Fe-2S)-binding protein</fullName>
    </submittedName>
</protein>
<keyword evidence="6" id="KW-0560">Oxidoreductase</keyword>
<dbReference type="PANTHER" id="PTHR21266:SF32">
    <property type="entry name" value="CHOLESTEROL 7-DESATURASE NVD"/>
    <property type="match status" value="1"/>
</dbReference>
<dbReference type="PROSITE" id="PS51296">
    <property type="entry name" value="RIESKE"/>
    <property type="match status" value="1"/>
</dbReference>
<evidence type="ECO:0000259" key="10">
    <source>
        <dbReference type="PROSITE" id="PS51296"/>
    </source>
</evidence>
<evidence type="ECO:0000256" key="7">
    <source>
        <dbReference type="ARBA" id="ARBA00023004"/>
    </source>
</evidence>
<dbReference type="SUPFAM" id="SSF50022">
    <property type="entry name" value="ISP domain"/>
    <property type="match status" value="1"/>
</dbReference>
<evidence type="ECO:0000256" key="1">
    <source>
        <dbReference type="ARBA" id="ARBA00004370"/>
    </source>
</evidence>
<dbReference type="InterPro" id="IPR036922">
    <property type="entry name" value="Rieske_2Fe-2S_sf"/>
</dbReference>
<comment type="caution">
    <text evidence="11">The sequence shown here is derived from an EMBL/GenBank/DDBJ whole genome shotgun (WGS) entry which is preliminary data.</text>
</comment>
<dbReference type="AlphaFoldDB" id="A0A318PKM8"/>
<dbReference type="RefSeq" id="WP_061273754.1">
    <property type="nucleotide sequence ID" value="NZ_CBCRXN010000044.1"/>
</dbReference>
<name>A0A318PKM8_KOMXY</name>
<dbReference type="GO" id="GO:0005737">
    <property type="term" value="C:cytoplasm"/>
    <property type="evidence" value="ECO:0007669"/>
    <property type="project" value="TreeGrafter"/>
</dbReference>
<dbReference type="Pfam" id="PF00355">
    <property type="entry name" value="Rieske"/>
    <property type="match status" value="1"/>
</dbReference>
<evidence type="ECO:0000313" key="11">
    <source>
        <dbReference type="EMBL" id="PYD57822.1"/>
    </source>
</evidence>
<keyword evidence="8" id="KW-0411">Iron-sulfur</keyword>
<keyword evidence="2" id="KW-0812">Transmembrane</keyword>
<evidence type="ECO:0000256" key="6">
    <source>
        <dbReference type="ARBA" id="ARBA00023002"/>
    </source>
</evidence>
<dbReference type="GO" id="GO:0046872">
    <property type="term" value="F:metal ion binding"/>
    <property type="evidence" value="ECO:0007669"/>
    <property type="project" value="UniProtKB-KW"/>
</dbReference>
<dbReference type="GO" id="GO:0016491">
    <property type="term" value="F:oxidoreductase activity"/>
    <property type="evidence" value="ECO:0007669"/>
    <property type="project" value="UniProtKB-KW"/>
</dbReference>
<evidence type="ECO:0000256" key="8">
    <source>
        <dbReference type="ARBA" id="ARBA00023014"/>
    </source>
</evidence>
<keyword evidence="3" id="KW-0001">2Fe-2S</keyword>
<keyword evidence="9" id="KW-0472">Membrane</keyword>
<dbReference type="EMBL" id="NKUC01000006">
    <property type="protein sequence ID" value="PYD57822.1"/>
    <property type="molecule type" value="Genomic_DNA"/>
</dbReference>
<keyword evidence="4" id="KW-0479">Metal-binding</keyword>
<dbReference type="InterPro" id="IPR017941">
    <property type="entry name" value="Rieske_2Fe-2S"/>
</dbReference>
<dbReference type="GO" id="GO:0016020">
    <property type="term" value="C:membrane"/>
    <property type="evidence" value="ECO:0007669"/>
    <property type="project" value="UniProtKB-SubCell"/>
</dbReference>
<keyword evidence="12" id="KW-1185">Reference proteome</keyword>
<dbReference type="Gene3D" id="2.102.10.10">
    <property type="entry name" value="Rieske [2Fe-2S] iron-sulphur domain"/>
    <property type="match status" value="1"/>
</dbReference>
<feature type="domain" description="Rieske" evidence="10">
    <location>
        <begin position="9"/>
        <end position="108"/>
    </location>
</feature>
<organism evidence="11 12">
    <name type="scientific">Komagataeibacter xylinus</name>
    <name type="common">Gluconacetobacter xylinus</name>
    <dbReference type="NCBI Taxonomy" id="28448"/>
    <lineage>
        <taxon>Bacteria</taxon>
        <taxon>Pseudomonadati</taxon>
        <taxon>Pseudomonadota</taxon>
        <taxon>Alphaproteobacteria</taxon>
        <taxon>Acetobacterales</taxon>
        <taxon>Acetobacteraceae</taxon>
        <taxon>Komagataeibacter</taxon>
    </lineage>
</organism>
<dbReference type="PANTHER" id="PTHR21266">
    <property type="entry name" value="IRON-SULFUR DOMAIN CONTAINING PROTEIN"/>
    <property type="match status" value="1"/>
</dbReference>
<keyword evidence="7" id="KW-0408">Iron</keyword>
<evidence type="ECO:0000256" key="3">
    <source>
        <dbReference type="ARBA" id="ARBA00022714"/>
    </source>
</evidence>